<feature type="region of interest" description="Disordered" evidence="1">
    <location>
        <begin position="952"/>
        <end position="989"/>
    </location>
</feature>
<organism evidence="3 4">
    <name type="scientific">Chlamydomonas eustigma</name>
    <dbReference type="NCBI Taxonomy" id="1157962"/>
    <lineage>
        <taxon>Eukaryota</taxon>
        <taxon>Viridiplantae</taxon>
        <taxon>Chlorophyta</taxon>
        <taxon>core chlorophytes</taxon>
        <taxon>Chlorophyceae</taxon>
        <taxon>CS clade</taxon>
        <taxon>Chlamydomonadales</taxon>
        <taxon>Chlamydomonadaceae</taxon>
        <taxon>Chlamydomonas</taxon>
    </lineage>
</organism>
<keyword evidence="2" id="KW-0812">Transmembrane</keyword>
<feature type="region of interest" description="Disordered" evidence="1">
    <location>
        <begin position="139"/>
        <end position="158"/>
    </location>
</feature>
<feature type="compositionally biased region" description="Basic and acidic residues" evidence="1">
    <location>
        <begin position="141"/>
        <end position="153"/>
    </location>
</feature>
<feature type="compositionally biased region" description="Low complexity" evidence="1">
    <location>
        <begin position="224"/>
        <end position="237"/>
    </location>
</feature>
<feature type="compositionally biased region" description="Low complexity" evidence="1">
    <location>
        <begin position="267"/>
        <end position="280"/>
    </location>
</feature>
<protein>
    <submittedName>
        <fullName evidence="3">Uncharacterized protein</fullName>
    </submittedName>
</protein>
<dbReference type="EMBL" id="BEGY01000010">
    <property type="protein sequence ID" value="GAX74978.1"/>
    <property type="molecule type" value="Genomic_DNA"/>
</dbReference>
<feature type="compositionally biased region" description="Basic and acidic residues" evidence="1">
    <location>
        <begin position="281"/>
        <end position="291"/>
    </location>
</feature>
<evidence type="ECO:0000313" key="3">
    <source>
        <dbReference type="EMBL" id="GAX74978.1"/>
    </source>
</evidence>
<comment type="caution">
    <text evidence="3">The sequence shown here is derived from an EMBL/GenBank/DDBJ whole genome shotgun (WGS) entry which is preliminary data.</text>
</comment>
<keyword evidence="2" id="KW-0472">Membrane</keyword>
<evidence type="ECO:0000256" key="1">
    <source>
        <dbReference type="SAM" id="MobiDB-lite"/>
    </source>
</evidence>
<name>A0A250WVX1_9CHLO</name>
<feature type="compositionally biased region" description="Polar residues" evidence="1">
    <location>
        <begin position="191"/>
        <end position="223"/>
    </location>
</feature>
<feature type="region of interest" description="Disordered" evidence="1">
    <location>
        <begin position="191"/>
        <end position="294"/>
    </location>
</feature>
<keyword evidence="2" id="KW-1133">Transmembrane helix</keyword>
<dbReference type="Proteomes" id="UP000232323">
    <property type="component" value="Unassembled WGS sequence"/>
</dbReference>
<dbReference type="AlphaFoldDB" id="A0A250WVX1"/>
<keyword evidence="4" id="KW-1185">Reference proteome</keyword>
<feature type="transmembrane region" description="Helical" evidence="2">
    <location>
        <begin position="907"/>
        <end position="931"/>
    </location>
</feature>
<evidence type="ECO:0000256" key="2">
    <source>
        <dbReference type="SAM" id="Phobius"/>
    </source>
</evidence>
<accession>A0A250WVX1</accession>
<gene>
    <name evidence="3" type="ORF">CEUSTIGMA_g2424.t1</name>
</gene>
<evidence type="ECO:0000313" key="4">
    <source>
        <dbReference type="Proteomes" id="UP000232323"/>
    </source>
</evidence>
<reference evidence="3 4" key="1">
    <citation type="submission" date="2017-08" db="EMBL/GenBank/DDBJ databases">
        <title>Acidophilic green algal genome provides insights into adaptation to an acidic environment.</title>
        <authorList>
            <person name="Hirooka S."/>
            <person name="Hirose Y."/>
            <person name="Kanesaki Y."/>
            <person name="Higuchi S."/>
            <person name="Fujiwara T."/>
            <person name="Onuma R."/>
            <person name="Era A."/>
            <person name="Ohbayashi R."/>
            <person name="Uzuka A."/>
            <person name="Nozaki H."/>
            <person name="Yoshikawa H."/>
            <person name="Miyagishima S.Y."/>
        </authorList>
    </citation>
    <scope>NUCLEOTIDE SEQUENCE [LARGE SCALE GENOMIC DNA]</scope>
    <source>
        <strain evidence="3 4">NIES-2499</strain>
    </source>
</reference>
<proteinExistence type="predicted"/>
<sequence length="989" mass="105963">MLSSPVTSSAIGTCHQLRTEIERTADIIRHKRDNHSGAKSSEEEISNEQRALCLISSKIQNLETCLEQCKHLVLLSDVEKADVMTAMDTCRRDLLAATRECGPHVHIGKDVLKAVVNFASLRHVTEAITPRNFGVEWKGASGREQKQSSRIPEEDSLISQLASSQSTLQINTEATSTALLSQRAAALMSLQQANSKSSQKPITHQSRSDVTTTPLTQPSSANSQRAAAMKQLQAKQQSFVSSTAVPFGASGGKKEAHKAQIGRSTDKSATSDTSSQSQKKIPSERLSEPKDSSCLSDQALRTGHRALSQVSEQRIIPKQGEFSMKQEPEVLIQGGNVNLDSEHYANKETATVAVTMSVDSIPDKAAEGCLLNCHTSNEASASAIEKTPRKMPGASDKMFELVVPPQSPQMSGDSSLCNVDSMDMAGGSVCGGGATHAAADETLHEGGSAMCEQDDACSEYKQTSSLSHKLEFRRESLMSVSDTVASIKTANSTLDIERMNEGMSSHDKEVIRESVLQSQQDQAALLLSLQTIPPLKGNQASKGEDVASLMTKQEKTTSQEEAAHIRDFQNKAAVSIDQPSTVYQDLVLLEVEGPADTISNPEQQASKEMGSARMAEVNNVALKDPSSFIGNPPLNTTDEKVQPAINPKEDYGANQSKQHWEDPFHENGSVCMTTLAERIARDSVLNSISAAKPRALQDYAPLSDILHTPQQLAAPKPSATQQLHQHAHSSGSSLHCNLPQAKATTTESRMAATMTGCGRTQVVVDSSGSRGSQLMPALGQCRRHTAPEVHAAAGYCPDHFEDVWAARLRREKAQAQAVLAVSSGIIRSSGLLRTLNYSAGGTEEHGKRSTIMHSSLPLSAGMSSVPAMPEDGRIGSNVVLPEEYEQMRRSDGDCALPPRRRGPLARVLAAVGTAVSVTVVTAGAVFAAAALNTGLDEMDDGRVHHKRNYGGGVTRKAQLGHGKNAKQVPKMPYLPSATPSHPDIMLGRG</sequence>